<dbReference type="Proteomes" id="UP000054560">
    <property type="component" value="Unassembled WGS sequence"/>
</dbReference>
<sequence>MTSMFIWAGAAYGHTSQQQLFMTVNANDLTREGSTRKDIPSGSATNSSDGPRTRASAT</sequence>
<feature type="region of interest" description="Disordered" evidence="1">
    <location>
        <begin position="31"/>
        <end position="58"/>
    </location>
</feature>
<proteinExistence type="predicted"/>
<evidence type="ECO:0000313" key="3">
    <source>
        <dbReference type="Proteomes" id="UP000054560"/>
    </source>
</evidence>
<dbReference type="GeneID" id="25917372"/>
<reference evidence="2 3" key="1">
    <citation type="submission" date="2011-02" db="EMBL/GenBank/DDBJ databases">
        <title>The Genome Sequence of Sphaeroforma arctica JP610.</title>
        <authorList>
            <consortium name="The Broad Institute Genome Sequencing Platform"/>
            <person name="Russ C."/>
            <person name="Cuomo C."/>
            <person name="Young S.K."/>
            <person name="Zeng Q."/>
            <person name="Gargeya S."/>
            <person name="Alvarado L."/>
            <person name="Berlin A."/>
            <person name="Chapman S.B."/>
            <person name="Chen Z."/>
            <person name="Freedman E."/>
            <person name="Gellesch M."/>
            <person name="Goldberg J."/>
            <person name="Griggs A."/>
            <person name="Gujja S."/>
            <person name="Heilman E."/>
            <person name="Heiman D."/>
            <person name="Howarth C."/>
            <person name="Mehta T."/>
            <person name="Neiman D."/>
            <person name="Pearson M."/>
            <person name="Roberts A."/>
            <person name="Saif S."/>
            <person name="Shea T."/>
            <person name="Shenoy N."/>
            <person name="Sisk P."/>
            <person name="Stolte C."/>
            <person name="Sykes S."/>
            <person name="White J."/>
            <person name="Yandava C."/>
            <person name="Burger G."/>
            <person name="Gray M.W."/>
            <person name="Holland P.W.H."/>
            <person name="King N."/>
            <person name="Lang F.B.F."/>
            <person name="Roger A.J."/>
            <person name="Ruiz-Trillo I."/>
            <person name="Haas B."/>
            <person name="Nusbaum C."/>
            <person name="Birren B."/>
        </authorList>
    </citation>
    <scope>NUCLEOTIDE SEQUENCE [LARGE SCALE GENOMIC DNA]</scope>
    <source>
        <strain evidence="2 3">JP610</strain>
    </source>
</reference>
<organism evidence="2 3">
    <name type="scientific">Sphaeroforma arctica JP610</name>
    <dbReference type="NCBI Taxonomy" id="667725"/>
    <lineage>
        <taxon>Eukaryota</taxon>
        <taxon>Ichthyosporea</taxon>
        <taxon>Ichthyophonida</taxon>
        <taxon>Sphaeroforma</taxon>
    </lineage>
</organism>
<dbReference type="AlphaFoldDB" id="A0A0L0F1U7"/>
<protein>
    <submittedName>
        <fullName evidence="2">Uncharacterized protein</fullName>
    </submittedName>
</protein>
<dbReference type="EMBL" id="KQ250699">
    <property type="protein sequence ID" value="KNC70601.1"/>
    <property type="molecule type" value="Genomic_DNA"/>
</dbReference>
<accession>A0A0L0F1U7</accession>
<keyword evidence="3" id="KW-1185">Reference proteome</keyword>
<feature type="non-terminal residue" evidence="2">
    <location>
        <position position="58"/>
    </location>
</feature>
<gene>
    <name evidence="2" type="ORF">SARC_16868</name>
</gene>
<evidence type="ECO:0000313" key="2">
    <source>
        <dbReference type="EMBL" id="KNC70601.1"/>
    </source>
</evidence>
<evidence type="ECO:0000256" key="1">
    <source>
        <dbReference type="SAM" id="MobiDB-lite"/>
    </source>
</evidence>
<name>A0A0L0F1U7_9EUKA</name>
<dbReference type="RefSeq" id="XP_014144503.1">
    <property type="nucleotide sequence ID" value="XM_014289028.1"/>
</dbReference>
<feature type="compositionally biased region" description="Polar residues" evidence="1">
    <location>
        <begin position="42"/>
        <end position="58"/>
    </location>
</feature>